<keyword evidence="14" id="KW-0238">DNA-binding</keyword>
<evidence type="ECO:0008006" key="27">
    <source>
        <dbReference type="Google" id="ProtNLM"/>
    </source>
</evidence>
<evidence type="ECO:0000256" key="10">
    <source>
        <dbReference type="ARBA" id="ARBA00022968"/>
    </source>
</evidence>
<dbReference type="GO" id="GO:0005112">
    <property type="term" value="F:Notch binding"/>
    <property type="evidence" value="ECO:0007669"/>
    <property type="project" value="TreeGrafter"/>
</dbReference>
<evidence type="ECO:0000256" key="15">
    <source>
        <dbReference type="ARBA" id="ARBA00023136"/>
    </source>
</evidence>
<evidence type="ECO:0000256" key="12">
    <source>
        <dbReference type="ARBA" id="ARBA00023015"/>
    </source>
</evidence>
<dbReference type="SMART" id="SM00399">
    <property type="entry name" value="ZnF_C4"/>
    <property type="match status" value="1"/>
</dbReference>
<dbReference type="InterPro" id="IPR001723">
    <property type="entry name" value="Nuclear_hrmn_rcpt"/>
</dbReference>
<dbReference type="Pfam" id="PF00105">
    <property type="entry name" value="zf-C4"/>
    <property type="match status" value="1"/>
</dbReference>
<evidence type="ECO:0000256" key="17">
    <source>
        <dbReference type="ARBA" id="ARBA00023163"/>
    </source>
</evidence>
<evidence type="ECO:0000256" key="21">
    <source>
        <dbReference type="ARBA" id="ARBA00023242"/>
    </source>
</evidence>
<dbReference type="PRINTS" id="PR00398">
    <property type="entry name" value="STRDHORMONER"/>
</dbReference>
<evidence type="ECO:0000256" key="19">
    <source>
        <dbReference type="ARBA" id="ARBA00023180"/>
    </source>
</evidence>
<evidence type="ECO:0000256" key="7">
    <source>
        <dbReference type="ARBA" id="ARBA00022734"/>
    </source>
</evidence>
<dbReference type="EMBL" id="JARPUR010000003">
    <property type="protein sequence ID" value="KAK4879543.1"/>
    <property type="molecule type" value="Genomic_DNA"/>
</dbReference>
<keyword evidence="12" id="KW-0805">Transcription regulation</keyword>
<dbReference type="Pfam" id="PF00535">
    <property type="entry name" value="Glycos_transf_2"/>
    <property type="match status" value="1"/>
</dbReference>
<dbReference type="GO" id="GO:0008270">
    <property type="term" value="F:zinc ion binding"/>
    <property type="evidence" value="ECO:0007669"/>
    <property type="project" value="UniProtKB-KW"/>
</dbReference>
<dbReference type="PROSITE" id="PS50231">
    <property type="entry name" value="RICIN_B_LECTIN"/>
    <property type="match status" value="1"/>
</dbReference>
<dbReference type="PROSITE" id="PS51843">
    <property type="entry name" value="NR_LBD"/>
    <property type="match status" value="1"/>
</dbReference>
<dbReference type="SMART" id="SM00458">
    <property type="entry name" value="RICIN"/>
    <property type="match status" value="1"/>
</dbReference>
<evidence type="ECO:0000256" key="22">
    <source>
        <dbReference type="SAM" id="Phobius"/>
    </source>
</evidence>
<dbReference type="InterPro" id="IPR035500">
    <property type="entry name" value="NHR-like_dom_sf"/>
</dbReference>
<keyword evidence="11 22" id="KW-1133">Transmembrane helix</keyword>
<dbReference type="SMART" id="SM00430">
    <property type="entry name" value="HOLI"/>
    <property type="match status" value="1"/>
</dbReference>
<evidence type="ECO:0000256" key="4">
    <source>
        <dbReference type="ARBA" id="ARBA00005680"/>
    </source>
</evidence>
<feature type="domain" description="Nuclear receptor" evidence="23">
    <location>
        <begin position="613"/>
        <end position="688"/>
    </location>
</feature>
<feature type="transmembrane region" description="Helical" evidence="22">
    <location>
        <begin position="7"/>
        <end position="27"/>
    </location>
</feature>
<dbReference type="SUPFAM" id="SSF48508">
    <property type="entry name" value="Nuclear receptor ligand-binding domain"/>
    <property type="match status" value="1"/>
</dbReference>
<accession>A0AAN7QIG9</accession>
<dbReference type="InterPro" id="IPR035992">
    <property type="entry name" value="Ricin_B-like_lectins"/>
</dbReference>
<evidence type="ECO:0000259" key="24">
    <source>
        <dbReference type="PROSITE" id="PS51843"/>
    </source>
</evidence>
<dbReference type="CDD" id="cd07164">
    <property type="entry name" value="NR_DBD_PNR_like_1"/>
    <property type="match status" value="1"/>
</dbReference>
<dbReference type="GO" id="GO:0008593">
    <property type="term" value="P:regulation of Notch signaling pathway"/>
    <property type="evidence" value="ECO:0007669"/>
    <property type="project" value="TreeGrafter"/>
</dbReference>
<comment type="subcellular location">
    <subcellularLocation>
        <location evidence="3">Golgi apparatus membrane</location>
        <topology evidence="3">Single-pass type II membrane protein</topology>
    </subcellularLocation>
    <subcellularLocation>
        <location evidence="2">Nucleus</location>
    </subcellularLocation>
</comment>
<evidence type="ECO:0000313" key="25">
    <source>
        <dbReference type="EMBL" id="KAK4879543.1"/>
    </source>
</evidence>
<dbReference type="PROSITE" id="PS51030">
    <property type="entry name" value="NUCLEAR_REC_DBD_2"/>
    <property type="match status" value="1"/>
</dbReference>
<organism evidence="25 26">
    <name type="scientific">Aquatica leii</name>
    <dbReference type="NCBI Taxonomy" id="1421715"/>
    <lineage>
        <taxon>Eukaryota</taxon>
        <taxon>Metazoa</taxon>
        <taxon>Ecdysozoa</taxon>
        <taxon>Arthropoda</taxon>
        <taxon>Hexapoda</taxon>
        <taxon>Insecta</taxon>
        <taxon>Pterygota</taxon>
        <taxon>Neoptera</taxon>
        <taxon>Endopterygota</taxon>
        <taxon>Coleoptera</taxon>
        <taxon>Polyphaga</taxon>
        <taxon>Elateriformia</taxon>
        <taxon>Elateroidea</taxon>
        <taxon>Lampyridae</taxon>
        <taxon>Luciolinae</taxon>
        <taxon>Aquatica</taxon>
    </lineage>
</organism>
<dbReference type="FunFam" id="3.30.50.10:FF:000058">
    <property type="entry name" value="Nuclear Hormone Receptor family"/>
    <property type="match status" value="1"/>
</dbReference>
<feature type="domain" description="NR LBD" evidence="24">
    <location>
        <begin position="809"/>
        <end position="1045"/>
    </location>
</feature>
<dbReference type="AlphaFoldDB" id="A0AAN7QIG9"/>
<keyword evidence="13" id="KW-0333">Golgi apparatus</keyword>
<dbReference type="Proteomes" id="UP001353858">
    <property type="component" value="Unassembled WGS sequence"/>
</dbReference>
<dbReference type="Gene3D" id="3.90.550.10">
    <property type="entry name" value="Spore Coat Polysaccharide Biosynthesis Protein SpsA, Chain A"/>
    <property type="match status" value="1"/>
</dbReference>
<comment type="cofactor">
    <cofactor evidence="1">
        <name>Mn(2+)</name>
        <dbReference type="ChEBI" id="CHEBI:29035"/>
    </cofactor>
</comment>
<keyword evidence="5 22" id="KW-0812">Transmembrane</keyword>
<evidence type="ECO:0000256" key="8">
    <source>
        <dbReference type="ARBA" id="ARBA00022771"/>
    </source>
</evidence>
<dbReference type="GO" id="GO:0043565">
    <property type="term" value="F:sequence-specific DNA binding"/>
    <property type="evidence" value="ECO:0007669"/>
    <property type="project" value="InterPro"/>
</dbReference>
<dbReference type="Pfam" id="PF00652">
    <property type="entry name" value="Ricin_B_lectin"/>
    <property type="match status" value="1"/>
</dbReference>
<keyword evidence="26" id="KW-1185">Reference proteome</keyword>
<dbReference type="InterPro" id="IPR001628">
    <property type="entry name" value="Znf_hrmn_rcpt"/>
</dbReference>
<keyword evidence="20" id="KW-0464">Manganese</keyword>
<dbReference type="GO" id="GO:0005634">
    <property type="term" value="C:nucleus"/>
    <property type="evidence" value="ECO:0007669"/>
    <property type="project" value="UniProtKB-SubCell"/>
</dbReference>
<protein>
    <recommendedName>
        <fullName evidence="27">Protein-UDP acetylgalactosaminyltransferase</fullName>
    </recommendedName>
</protein>
<reference evidence="26" key="1">
    <citation type="submission" date="2023-01" db="EMBL/GenBank/DDBJ databases">
        <title>Key to firefly adult light organ development and bioluminescence: homeobox transcription factors regulate luciferase expression and transportation to peroxisome.</title>
        <authorList>
            <person name="Fu X."/>
        </authorList>
    </citation>
    <scope>NUCLEOTIDE SEQUENCE [LARGE SCALE GENOMIC DNA]</scope>
</reference>
<evidence type="ECO:0000256" key="3">
    <source>
        <dbReference type="ARBA" id="ARBA00004323"/>
    </source>
</evidence>
<dbReference type="InterPro" id="IPR013088">
    <property type="entry name" value="Znf_NHR/GATA"/>
</dbReference>
<dbReference type="InterPro" id="IPR000536">
    <property type="entry name" value="Nucl_hrmn_rcpt_lig-bd"/>
</dbReference>
<keyword evidence="15 22" id="KW-0472">Membrane</keyword>
<keyword evidence="9" id="KW-0862">Zinc</keyword>
<dbReference type="Pfam" id="PF00104">
    <property type="entry name" value="Hormone_recep"/>
    <property type="match status" value="1"/>
</dbReference>
<dbReference type="GO" id="GO:0003700">
    <property type="term" value="F:DNA-binding transcription factor activity"/>
    <property type="evidence" value="ECO:0007669"/>
    <property type="project" value="InterPro"/>
</dbReference>
<evidence type="ECO:0000313" key="26">
    <source>
        <dbReference type="Proteomes" id="UP001353858"/>
    </source>
</evidence>
<keyword evidence="6" id="KW-0479">Metal-binding</keyword>
<keyword evidence="16" id="KW-1015">Disulfide bond</keyword>
<evidence type="ECO:0000256" key="20">
    <source>
        <dbReference type="ARBA" id="ARBA00023211"/>
    </source>
</evidence>
<evidence type="ECO:0000256" key="14">
    <source>
        <dbReference type="ARBA" id="ARBA00023125"/>
    </source>
</evidence>
<dbReference type="InterPro" id="IPR001173">
    <property type="entry name" value="Glyco_trans_2-like"/>
</dbReference>
<name>A0AAN7QIG9_9COLE</name>
<dbReference type="GO" id="GO:0006493">
    <property type="term" value="P:protein O-linked glycosylation"/>
    <property type="evidence" value="ECO:0007669"/>
    <property type="project" value="TreeGrafter"/>
</dbReference>
<evidence type="ECO:0000256" key="1">
    <source>
        <dbReference type="ARBA" id="ARBA00001936"/>
    </source>
</evidence>
<evidence type="ECO:0000259" key="23">
    <source>
        <dbReference type="PROSITE" id="PS51030"/>
    </source>
</evidence>
<dbReference type="InterPro" id="IPR000772">
    <property type="entry name" value="Ricin_B_lectin"/>
</dbReference>
<dbReference type="CDD" id="cd06950">
    <property type="entry name" value="NR_LBD_Tlx_PNR_like"/>
    <property type="match status" value="1"/>
</dbReference>
<dbReference type="PROSITE" id="PS00031">
    <property type="entry name" value="NUCLEAR_REC_DBD_1"/>
    <property type="match status" value="1"/>
</dbReference>
<dbReference type="SUPFAM" id="SSF53448">
    <property type="entry name" value="Nucleotide-diphospho-sugar transferases"/>
    <property type="match status" value="1"/>
</dbReference>
<dbReference type="InterPro" id="IPR029044">
    <property type="entry name" value="Nucleotide-diphossugar_trans"/>
</dbReference>
<proteinExistence type="inferred from homology"/>
<dbReference type="GO" id="GO:0030246">
    <property type="term" value="F:carbohydrate binding"/>
    <property type="evidence" value="ECO:0007669"/>
    <property type="project" value="UniProtKB-KW"/>
</dbReference>
<keyword evidence="7" id="KW-0430">Lectin</keyword>
<keyword evidence="18" id="KW-0675">Receptor</keyword>
<evidence type="ECO:0000256" key="11">
    <source>
        <dbReference type="ARBA" id="ARBA00022989"/>
    </source>
</evidence>
<dbReference type="GO" id="GO:0000139">
    <property type="term" value="C:Golgi membrane"/>
    <property type="evidence" value="ECO:0007669"/>
    <property type="project" value="UniProtKB-SubCell"/>
</dbReference>
<evidence type="ECO:0000256" key="16">
    <source>
        <dbReference type="ARBA" id="ARBA00023157"/>
    </source>
</evidence>
<evidence type="ECO:0000256" key="13">
    <source>
        <dbReference type="ARBA" id="ARBA00023034"/>
    </source>
</evidence>
<keyword evidence="10" id="KW-0735">Signal-anchor</keyword>
<dbReference type="CDD" id="cd02510">
    <property type="entry name" value="pp-GalNAc-T"/>
    <property type="match status" value="1"/>
</dbReference>
<dbReference type="FunFam" id="3.90.550.10:FF:000053">
    <property type="entry name" value="Polypeptide N-acetylgalactosaminyltransferase"/>
    <property type="match status" value="1"/>
</dbReference>
<dbReference type="SUPFAM" id="SSF50370">
    <property type="entry name" value="Ricin B-like lectins"/>
    <property type="match status" value="1"/>
</dbReference>
<dbReference type="SUPFAM" id="SSF57716">
    <property type="entry name" value="Glucocorticoid receptor-like (DNA-binding domain)"/>
    <property type="match status" value="1"/>
</dbReference>
<dbReference type="PANTHER" id="PTHR11675">
    <property type="entry name" value="N-ACETYLGALACTOSAMINYLTRANSFERASE"/>
    <property type="match status" value="1"/>
</dbReference>
<dbReference type="Gene3D" id="3.30.50.10">
    <property type="entry name" value="Erythroid Transcription Factor GATA-1, subunit A"/>
    <property type="match status" value="1"/>
</dbReference>
<evidence type="ECO:0000256" key="18">
    <source>
        <dbReference type="ARBA" id="ARBA00023170"/>
    </source>
</evidence>
<dbReference type="PRINTS" id="PR00047">
    <property type="entry name" value="STROIDFINGER"/>
</dbReference>
<comment type="caution">
    <text evidence="25">The sequence shown here is derived from an EMBL/GenBank/DDBJ whole genome shotgun (WGS) entry which is preliminary data.</text>
</comment>
<comment type="similarity">
    <text evidence="4">Belongs to the glycosyltransferase 2 family. GalNAc-T subfamily.</text>
</comment>
<keyword evidence="19" id="KW-0325">Glycoprotein</keyword>
<evidence type="ECO:0000256" key="9">
    <source>
        <dbReference type="ARBA" id="ARBA00022833"/>
    </source>
</evidence>
<evidence type="ECO:0000256" key="5">
    <source>
        <dbReference type="ARBA" id="ARBA00022692"/>
    </source>
</evidence>
<sequence length="1047" mass="120291">MVSLNKSFLYGIGFASITWTISLYLYWQLNKTNNVSLSSTHNPVNNLPQFYKQKLPEENFREQEKSNIFKDTVLKKPKFENYINSNKLMKELEPKKILKSKDEEVLDELGMVRTIEDKELRDEGYKLYSFNVLVSNKLSFHRQIPDTRNKLCKDVIYSTSLPTASIIICFYNEHFATLLRTIYSIMDRTPENLLKEIILIDDFSDVPNLHSNLSNFFNQNLDLKEKVRLFKTDAREGLIRARMFGANKATGKVLIFLDSHIEVNIDWVQPLLNRVHENRSNIAIPVIDIVNADTFSYSASPLVRGGFNWGLHFKWENLPVGTLAKTEDFIKPIKSPTMAGGLFAIDREYFMHLGEYDAGMDIWGGENLEISFRTWMCGGRLDILPCSRVGHVFRKRRPYGSPDGKDTMTRNSLRVASVWMDGYKEYFLKQRPDAVNVKYGDVTDRMHLRQRLKCNDFNWYLKHVYPELTLPSDTDVRLRNKWSALEQDKFQPWHSRKRNYIDNYQLRLTNTTLCVQSSKDVKSKGSSLILKPCVKGKHQVWYQTDRNELVLQQLLCLQSGQSFPYLYKCHEMGGNQEWKHTGEFNTPIYNMAAGTCIGVDEMDECISSSPKNESFCKVCGDKASGKHYGVASCDGCRGFFKRSIRRNLEYVCKENGHCIVDVTRRNQCQACRFKKCLQVNMKRDAVQHERAPRASQTSLHHHYPLNLGPRLRNCHGSSFFSGIPLHIQTPSLMDHNLSVIPGISTNYLQHSVLFPGMFGNYTKNSIFANTLGSSSLHYGHKQEHLLLNDNIHMKHLRNTVKEDEVTSSEEASVKNDVEERHFSTTTRNRLELPILAESCRTGSRTVEGSCLSLFPAENVYESAAKLLFLAVKWARTIPSFLQLSYRDQSILLEESWSELFVLTAAQWTLPIDEALLVNNAMAPSSRHISLEEDARRLHEIIARLNVLRVDHTEHACLKALVLFKSESRGLCEPNHVELLQDQTHVMLHEYCSQKQSSYKGRFGKLLLALPAVQAITRRGLEELLFRQTVGDVGIDRLLGEMSKATHT</sequence>
<dbReference type="InterPro" id="IPR045885">
    <property type="entry name" value="GalNAc-T"/>
</dbReference>
<dbReference type="FunFam" id="1.10.565.10:FF:000011">
    <property type="entry name" value="Nuclear receptor subfamily 5, group A, member 2"/>
    <property type="match status" value="1"/>
</dbReference>
<keyword evidence="17" id="KW-0804">Transcription</keyword>
<evidence type="ECO:0000256" key="2">
    <source>
        <dbReference type="ARBA" id="ARBA00004123"/>
    </source>
</evidence>
<dbReference type="Gene3D" id="2.80.10.50">
    <property type="match status" value="1"/>
</dbReference>
<dbReference type="GO" id="GO:0004653">
    <property type="term" value="F:polypeptide N-acetylgalactosaminyltransferase activity"/>
    <property type="evidence" value="ECO:0007669"/>
    <property type="project" value="TreeGrafter"/>
</dbReference>
<gene>
    <name evidence="25" type="ORF">RN001_007689</name>
</gene>
<keyword evidence="8" id="KW-0863">Zinc-finger</keyword>
<dbReference type="Gene3D" id="1.10.565.10">
    <property type="entry name" value="Retinoid X Receptor"/>
    <property type="match status" value="1"/>
</dbReference>
<dbReference type="PANTHER" id="PTHR11675:SF63">
    <property type="entry name" value="POLYPEPTIDE N-ACETYLGALACTOSAMINYLTRANSFERASE"/>
    <property type="match status" value="1"/>
</dbReference>
<keyword evidence="21" id="KW-0539">Nucleus</keyword>
<evidence type="ECO:0000256" key="6">
    <source>
        <dbReference type="ARBA" id="ARBA00022723"/>
    </source>
</evidence>